<evidence type="ECO:0000313" key="8">
    <source>
        <dbReference type="Proteomes" id="UP000029533"/>
    </source>
</evidence>
<keyword evidence="5" id="KW-0732">Signal</keyword>
<feature type="signal peptide" evidence="5">
    <location>
        <begin position="1"/>
        <end position="19"/>
    </location>
</feature>
<reference evidence="7 8" key="1">
    <citation type="submission" date="2014-07" db="EMBL/GenBank/DDBJ databases">
        <authorList>
            <person name="McCorrison J."/>
            <person name="Sanka R."/>
            <person name="Torralba M."/>
            <person name="Gillis M."/>
            <person name="Haft D.H."/>
            <person name="Methe B."/>
            <person name="Sutton G."/>
            <person name="Nelson K.E."/>
        </authorList>
    </citation>
    <scope>NUCLEOTIDE SEQUENCE [LARGE SCALE GENOMIC DNA]</scope>
    <source>
        <strain evidence="7 8">DNF00424</strain>
    </source>
</reference>
<dbReference type="PROSITE" id="PS50293">
    <property type="entry name" value="TPR_REGION"/>
    <property type="match status" value="1"/>
</dbReference>
<dbReference type="RefSeq" id="WP_036868362.1">
    <property type="nucleotide sequence ID" value="NZ_JRNJ01000021.1"/>
</dbReference>
<dbReference type="SUPFAM" id="SSF48452">
    <property type="entry name" value="TPR-like"/>
    <property type="match status" value="1"/>
</dbReference>
<organism evidence="7 8">
    <name type="scientific">Prevotella histicola JCM 15637 = DNF00424</name>
    <dbReference type="NCBI Taxonomy" id="1236504"/>
    <lineage>
        <taxon>Bacteria</taxon>
        <taxon>Pseudomonadati</taxon>
        <taxon>Bacteroidota</taxon>
        <taxon>Bacteroidia</taxon>
        <taxon>Bacteroidales</taxon>
        <taxon>Prevotellaceae</taxon>
        <taxon>Prevotella</taxon>
    </lineage>
</organism>
<evidence type="ECO:0000256" key="2">
    <source>
        <dbReference type="ARBA" id="ARBA00022803"/>
    </source>
</evidence>
<dbReference type="PANTHER" id="PTHR40940:SF2">
    <property type="entry name" value="BATD"/>
    <property type="match status" value="1"/>
</dbReference>
<evidence type="ECO:0000313" key="7">
    <source>
        <dbReference type="EMBL" id="KGF30062.1"/>
    </source>
</evidence>
<feature type="domain" description="SH3b" evidence="6">
    <location>
        <begin position="790"/>
        <end position="853"/>
    </location>
</feature>
<dbReference type="AlphaFoldDB" id="A0AAW3FI75"/>
<dbReference type="PROSITE" id="PS51781">
    <property type="entry name" value="SH3B"/>
    <property type="match status" value="1"/>
</dbReference>
<dbReference type="Pfam" id="PF07719">
    <property type="entry name" value="TPR_2"/>
    <property type="match status" value="1"/>
</dbReference>
<keyword evidence="4" id="KW-0812">Transmembrane</keyword>
<proteinExistence type="predicted"/>
<feature type="transmembrane region" description="Helical" evidence="4">
    <location>
        <begin position="765"/>
        <end position="786"/>
    </location>
</feature>
<dbReference type="SMART" id="SM00028">
    <property type="entry name" value="TPR"/>
    <property type="match status" value="1"/>
</dbReference>
<dbReference type="SMART" id="SM00287">
    <property type="entry name" value="SH3b"/>
    <property type="match status" value="1"/>
</dbReference>
<dbReference type="Pfam" id="PF13584">
    <property type="entry name" value="BatD"/>
    <property type="match status" value="2"/>
</dbReference>
<dbReference type="InterPro" id="IPR013105">
    <property type="entry name" value="TPR_2"/>
</dbReference>
<evidence type="ECO:0000259" key="6">
    <source>
        <dbReference type="PROSITE" id="PS51781"/>
    </source>
</evidence>
<gene>
    <name evidence="7" type="ORF">HMPREF2132_01525</name>
</gene>
<dbReference type="EMBL" id="JRNJ01000021">
    <property type="protein sequence ID" value="KGF30062.1"/>
    <property type="molecule type" value="Genomic_DNA"/>
</dbReference>
<dbReference type="Gene3D" id="1.25.40.10">
    <property type="entry name" value="Tetratricopeptide repeat domain"/>
    <property type="match status" value="1"/>
</dbReference>
<feature type="repeat" description="TPR" evidence="3">
    <location>
        <begin position="657"/>
        <end position="690"/>
    </location>
</feature>
<protein>
    <submittedName>
        <fullName evidence="7">Aerotolerance regulator BatD</fullName>
    </submittedName>
</protein>
<feature type="transmembrane region" description="Helical" evidence="4">
    <location>
        <begin position="447"/>
        <end position="471"/>
    </location>
</feature>
<dbReference type="Proteomes" id="UP000029533">
    <property type="component" value="Unassembled WGS sequence"/>
</dbReference>
<dbReference type="PANTHER" id="PTHR40940">
    <property type="entry name" value="PROTEIN BATD-RELATED"/>
    <property type="match status" value="1"/>
</dbReference>
<feature type="chain" id="PRO_5043397114" evidence="5">
    <location>
        <begin position="20"/>
        <end position="853"/>
    </location>
</feature>
<dbReference type="Gene3D" id="2.30.30.40">
    <property type="entry name" value="SH3 Domains"/>
    <property type="match status" value="1"/>
</dbReference>
<sequence>MKRYMMFFLTLLSTLIMSAQHIRVTAPKHVAVGEEFQIEYTIYTQDVRRFQLGKLSAGLEKVFGPATSSQSNFQFIDGHASSSSSVSFTYVFIATKRGGLSIGPAKIFVNGQDLASTPVKITASNIANNSHASNSGSYYDTRERSRLSNSKIGPNDLFIKVRANKSTVYEQEPVLLTYKVYTTKNLRQLVGKMPDLSGFHVQEIDLPQQKTFHKERVGKRIYNCVTWSEYVMYPQVTGTLRVPPLTFHGIIQVNDAFNPFEAFGIDGGSTSIKKDVVAPGLSIRVLPLPTRPTEFSGGVGHFNLSAQLNKKEVRVGDPFTIRVVVSGSGNLKLIKQPIIKLPNGFEAYDVKVTDKTQLTTKGNEGNMIYDQVVVPHKEGVFSIPSAKFCYYDLLQRKFITLQTTPIDIRVLKGNGSVSDAMEVNLPKEDILPLKLGNSSLSVVDDSFFGSVAYFLTLGLLLAACGILSFCFRRRFAHHVDMVLKRGKNANRTAAIRLHNANSFMLKGNNLDFYDEILQALWGYASDKLNLPIEQLSRENIIEQLSKIGVSNEIAEKFIIAIDECEYERYAPGDEKGNMKKTFDSAMQAIAGIEESIKKAAPSISKSFIFVVLLFVFSIFSLHISAQSKREVDQMYQKGNYKQAVKGYENLLKEKESAALFYNLGNAYYRLDDIPHAVLAYERAQRLAPSNDDIRFNLQLAQSKTIDNLTPEPEMFFVTWYKSFVSIVSIDVWAYLSLICLLICLLGLILYLFVENDIVRRILRMALPLFFICFLVGTALAIQQSLFVNSHDRGVIMSSSAVARKTPDQNSAEVFILHEGSKVKITDDSMGKWTEIELNDGRRGWIQSSRIEAI</sequence>
<dbReference type="InterPro" id="IPR011990">
    <property type="entry name" value="TPR-like_helical_dom_sf"/>
</dbReference>
<keyword evidence="4" id="KW-1133">Transmembrane helix</keyword>
<accession>A0AAW3FI75</accession>
<keyword evidence="2 3" id="KW-0802">TPR repeat</keyword>
<evidence type="ECO:0000256" key="1">
    <source>
        <dbReference type="ARBA" id="ARBA00022737"/>
    </source>
</evidence>
<feature type="transmembrane region" description="Helical" evidence="4">
    <location>
        <begin position="607"/>
        <end position="625"/>
    </location>
</feature>
<evidence type="ECO:0000256" key="3">
    <source>
        <dbReference type="PROSITE-ProRule" id="PRU00339"/>
    </source>
</evidence>
<dbReference type="InterPro" id="IPR019734">
    <property type="entry name" value="TPR_rpt"/>
</dbReference>
<comment type="caution">
    <text evidence="7">The sequence shown here is derived from an EMBL/GenBank/DDBJ whole genome shotgun (WGS) entry which is preliminary data.</text>
</comment>
<keyword evidence="4" id="KW-0472">Membrane</keyword>
<dbReference type="InterPro" id="IPR025738">
    <property type="entry name" value="BatD"/>
</dbReference>
<dbReference type="InterPro" id="IPR003646">
    <property type="entry name" value="SH3-like_bac-type"/>
</dbReference>
<evidence type="ECO:0000256" key="5">
    <source>
        <dbReference type="SAM" id="SignalP"/>
    </source>
</evidence>
<evidence type="ECO:0000256" key="4">
    <source>
        <dbReference type="SAM" id="Phobius"/>
    </source>
</evidence>
<keyword evidence="1" id="KW-0677">Repeat</keyword>
<dbReference type="PROSITE" id="PS50005">
    <property type="entry name" value="TPR"/>
    <property type="match status" value="1"/>
</dbReference>
<dbReference type="Pfam" id="PF08239">
    <property type="entry name" value="SH3_3"/>
    <property type="match status" value="1"/>
</dbReference>
<feature type="transmembrane region" description="Helical" evidence="4">
    <location>
        <begin position="731"/>
        <end position="753"/>
    </location>
</feature>
<name>A0AAW3FI75_9BACT</name>